<proteinExistence type="predicted"/>
<evidence type="ECO:0000313" key="1">
    <source>
        <dbReference type="EMBL" id="MDR8019086.1"/>
    </source>
</evidence>
<dbReference type="EMBL" id="JAVKGR010000004">
    <property type="protein sequence ID" value="MDR8019086.1"/>
    <property type="molecule type" value="Genomic_DNA"/>
</dbReference>
<sequence length="278" mass="29604">MTQAHDPFSEHADISCQRRRLLTQRLLRGEGAVEVTAYRAGQTLSSAVRGISGTGQIVVAYVPTLADSLSGFLMDDDVEVRLDITQDAADLLLPLRTASVHLLGTLRWCRDAAEAASLDLRGRVAELVADVGPRVQVGVVETDRVLLHDCTGVTAFCRHTLPLVPESDESSHELSALVDAVQATAPEVLADLADAVEMGLLPGTVTPLNLETPAGMQLAPVHIADVDEWGVTLLRVRGEATASVHIRLAGWTPAGDAGPREAWQRIVTAMPVEAAAHL</sequence>
<dbReference type="RefSeq" id="WP_310548080.1">
    <property type="nucleotide sequence ID" value="NZ_JAVKGR010000004.1"/>
</dbReference>
<comment type="caution">
    <text evidence="1">The sequence shown here is derived from an EMBL/GenBank/DDBJ whole genome shotgun (WGS) entry which is preliminary data.</text>
</comment>
<organism evidence="1 2">
    <name type="scientific">Nesterenkonia aerolata</name>
    <dbReference type="NCBI Taxonomy" id="3074079"/>
    <lineage>
        <taxon>Bacteria</taxon>
        <taxon>Bacillati</taxon>
        <taxon>Actinomycetota</taxon>
        <taxon>Actinomycetes</taxon>
        <taxon>Micrococcales</taxon>
        <taxon>Micrococcaceae</taxon>
        <taxon>Nesterenkonia</taxon>
    </lineage>
</organism>
<keyword evidence="2" id="KW-1185">Reference proteome</keyword>
<dbReference type="Proteomes" id="UP001251870">
    <property type="component" value="Unassembled WGS sequence"/>
</dbReference>
<protein>
    <submittedName>
        <fullName evidence="1">Uncharacterized protein</fullName>
    </submittedName>
</protein>
<gene>
    <name evidence="1" type="ORF">RIL96_05850</name>
</gene>
<evidence type="ECO:0000313" key="2">
    <source>
        <dbReference type="Proteomes" id="UP001251870"/>
    </source>
</evidence>
<name>A0ABU2DRP3_9MICC</name>
<reference evidence="1 2" key="1">
    <citation type="submission" date="2023-09" db="EMBL/GenBank/DDBJ databases">
        <title>Description of three actinobacteria isolated from air of manufacturing shop in a pharmaceutical factory.</title>
        <authorList>
            <person name="Zhang D.-F."/>
        </authorList>
    </citation>
    <scope>NUCLEOTIDE SEQUENCE [LARGE SCALE GENOMIC DNA]</scope>
    <source>
        <strain evidence="1 2">LY-0111</strain>
    </source>
</reference>
<accession>A0ABU2DRP3</accession>